<protein>
    <submittedName>
        <fullName evidence="1">Uncharacterized protein</fullName>
    </submittedName>
</protein>
<organism evidence="1 2">
    <name type="scientific">Toxocara canis</name>
    <name type="common">Canine roundworm</name>
    <dbReference type="NCBI Taxonomy" id="6265"/>
    <lineage>
        <taxon>Eukaryota</taxon>
        <taxon>Metazoa</taxon>
        <taxon>Ecdysozoa</taxon>
        <taxon>Nematoda</taxon>
        <taxon>Chromadorea</taxon>
        <taxon>Rhabditida</taxon>
        <taxon>Spirurina</taxon>
        <taxon>Ascaridomorpha</taxon>
        <taxon>Ascaridoidea</taxon>
        <taxon>Toxocaridae</taxon>
        <taxon>Toxocara</taxon>
    </lineage>
</organism>
<proteinExistence type="predicted"/>
<name>A0A0B2V146_TOXCA</name>
<sequence length="109" mass="12775">MYRVLSPQTRLITVRREPYHSSGRNILGIVLEWKRGFSKSQFSNHSQRENRRSLLHTQRSTISDIDISQAIDVTNDSRSCQRYERYFKPSESTLRAIHAIAVLITRTQL</sequence>
<gene>
    <name evidence="1" type="ORF">Tcan_17264</name>
</gene>
<dbReference type="Proteomes" id="UP000031036">
    <property type="component" value="Unassembled WGS sequence"/>
</dbReference>
<dbReference type="AlphaFoldDB" id="A0A0B2V146"/>
<accession>A0A0B2V146</accession>
<dbReference type="EMBL" id="JPKZ01002363">
    <property type="protein sequence ID" value="KHN77151.1"/>
    <property type="molecule type" value="Genomic_DNA"/>
</dbReference>
<evidence type="ECO:0000313" key="2">
    <source>
        <dbReference type="Proteomes" id="UP000031036"/>
    </source>
</evidence>
<keyword evidence="2" id="KW-1185">Reference proteome</keyword>
<reference evidence="1 2" key="1">
    <citation type="submission" date="2014-11" db="EMBL/GenBank/DDBJ databases">
        <title>Genetic blueprint of the zoonotic pathogen Toxocara canis.</title>
        <authorList>
            <person name="Zhu X.-Q."/>
            <person name="Korhonen P.K."/>
            <person name="Cai H."/>
            <person name="Young N.D."/>
            <person name="Nejsum P."/>
            <person name="von Samson-Himmelstjerna G."/>
            <person name="Boag P.R."/>
            <person name="Tan P."/>
            <person name="Li Q."/>
            <person name="Min J."/>
            <person name="Yang Y."/>
            <person name="Wang X."/>
            <person name="Fang X."/>
            <person name="Hall R.S."/>
            <person name="Hofmann A."/>
            <person name="Sternberg P.W."/>
            <person name="Jex A.R."/>
            <person name="Gasser R.B."/>
        </authorList>
    </citation>
    <scope>NUCLEOTIDE SEQUENCE [LARGE SCALE GENOMIC DNA]</scope>
    <source>
        <strain evidence="1">PN_DK_2014</strain>
    </source>
</reference>
<comment type="caution">
    <text evidence="1">The sequence shown here is derived from an EMBL/GenBank/DDBJ whole genome shotgun (WGS) entry which is preliminary data.</text>
</comment>
<evidence type="ECO:0000313" key="1">
    <source>
        <dbReference type="EMBL" id="KHN77151.1"/>
    </source>
</evidence>